<dbReference type="Gene3D" id="3.10.180.10">
    <property type="entry name" value="2,3-Dihydroxybiphenyl 1,2-Dioxygenase, domain 1"/>
    <property type="match status" value="2"/>
</dbReference>
<protein>
    <recommendedName>
        <fullName evidence="3">VOC domain-containing protein</fullName>
    </recommendedName>
</protein>
<name>A0ABT8EHP2_9BURK</name>
<accession>A0ABT8EHP2</accession>
<evidence type="ECO:0008006" key="3">
    <source>
        <dbReference type="Google" id="ProtNLM"/>
    </source>
</evidence>
<evidence type="ECO:0000313" key="2">
    <source>
        <dbReference type="Proteomes" id="UP001168613"/>
    </source>
</evidence>
<reference evidence="1" key="1">
    <citation type="submission" date="2021-11" db="EMBL/GenBank/DDBJ databases">
        <title>Draft genome sequence of Alcaligenes endophyticus type strain CCUG 75668T.</title>
        <authorList>
            <person name="Salva-Serra F."/>
            <person name="Duran R.E."/>
            <person name="Seeger M."/>
            <person name="Moore E.R.B."/>
            <person name="Jaen-Luchoro D."/>
        </authorList>
    </citation>
    <scope>NUCLEOTIDE SEQUENCE</scope>
    <source>
        <strain evidence="1">CCUG 75668</strain>
    </source>
</reference>
<dbReference type="EMBL" id="JAJHNU010000001">
    <property type="protein sequence ID" value="MDN4120722.1"/>
    <property type="molecule type" value="Genomic_DNA"/>
</dbReference>
<dbReference type="RefSeq" id="WP_266124436.1">
    <property type="nucleotide sequence ID" value="NZ_JAJHNU010000001.1"/>
</dbReference>
<keyword evidence="2" id="KW-1185">Reference proteome</keyword>
<comment type="caution">
    <text evidence="1">The sequence shown here is derived from an EMBL/GenBank/DDBJ whole genome shotgun (WGS) entry which is preliminary data.</text>
</comment>
<dbReference type="SUPFAM" id="SSF54593">
    <property type="entry name" value="Glyoxalase/Bleomycin resistance protein/Dihydroxybiphenyl dioxygenase"/>
    <property type="match status" value="2"/>
</dbReference>
<dbReference type="InterPro" id="IPR029068">
    <property type="entry name" value="Glyas_Bleomycin-R_OHBP_Dase"/>
</dbReference>
<evidence type="ECO:0000313" key="1">
    <source>
        <dbReference type="EMBL" id="MDN4120722.1"/>
    </source>
</evidence>
<sequence>MFSKVDRILVAVNDLDIAQKNYEDILAAVHVGDSKSVYLNATVRTMAIGGSEVELCCPLGPGLTQSRLNTKGEGLFIGGVETTNLSSFEDQLKQQKVGYVREGDRLYPDPTALYQLPLAVSQASQRIRQPGPVDDLYELTMVLKSNWNTVAQHYADVLGLNREHEVGITFERFGYEGNLMKFNPDALDRIELSEAHDPAYPMGRYTAKHGDALYMCYIETNDLADIIQRLESKKAPYTRRTTTPVERDGLWIHPAVLNGVLLGVSRRTLAWGWSGDPKRIEPLSD</sequence>
<proteinExistence type="predicted"/>
<dbReference type="Proteomes" id="UP001168613">
    <property type="component" value="Unassembled WGS sequence"/>
</dbReference>
<organism evidence="1 2">
    <name type="scientific">Alcaligenes endophyticus</name>
    <dbReference type="NCBI Taxonomy" id="1929088"/>
    <lineage>
        <taxon>Bacteria</taxon>
        <taxon>Pseudomonadati</taxon>
        <taxon>Pseudomonadota</taxon>
        <taxon>Betaproteobacteria</taxon>
        <taxon>Burkholderiales</taxon>
        <taxon>Alcaligenaceae</taxon>
        <taxon>Alcaligenes</taxon>
    </lineage>
</organism>
<gene>
    <name evidence="1" type="ORF">LMS43_05425</name>
</gene>